<name>A0ABD2N3W3_9CUCU</name>
<protein>
    <submittedName>
        <fullName evidence="1">Uncharacterized protein</fullName>
    </submittedName>
</protein>
<dbReference type="EMBL" id="JABFTP020000062">
    <property type="protein sequence ID" value="KAL3273378.1"/>
    <property type="molecule type" value="Genomic_DNA"/>
</dbReference>
<dbReference type="Proteomes" id="UP001516400">
    <property type="component" value="Unassembled WGS sequence"/>
</dbReference>
<accession>A0ABD2N3W3</accession>
<sequence>MENNLPKTGSRSALAFGASLRNLSEICSMGKDNVTADALSRIEISPRELKEMNAKIESSAYVVTRGQARKKLEQSKGYAKVAPYGAGLDHPGIVLHLKPPVDSVKFRPVCELMEYVKENDNVTENALSLIEISSTELKKMNAKIESSACVVTRGQARKKLEQSEGYAKVAPNDAGLDQPGIVQLLKPPVDSVEL</sequence>
<reference evidence="1 2" key="1">
    <citation type="journal article" date="2021" name="BMC Biol.">
        <title>Horizontally acquired antibacterial genes associated with adaptive radiation of ladybird beetles.</title>
        <authorList>
            <person name="Li H.S."/>
            <person name="Tang X.F."/>
            <person name="Huang Y.H."/>
            <person name="Xu Z.Y."/>
            <person name="Chen M.L."/>
            <person name="Du X.Y."/>
            <person name="Qiu B.Y."/>
            <person name="Chen P.T."/>
            <person name="Zhang W."/>
            <person name="Slipinski A."/>
            <person name="Escalona H.E."/>
            <person name="Waterhouse R.M."/>
            <person name="Zwick A."/>
            <person name="Pang H."/>
        </authorList>
    </citation>
    <scope>NUCLEOTIDE SEQUENCE [LARGE SCALE GENOMIC DNA]</scope>
    <source>
        <strain evidence="1">SYSU2018</strain>
    </source>
</reference>
<keyword evidence="2" id="KW-1185">Reference proteome</keyword>
<proteinExistence type="predicted"/>
<dbReference type="AlphaFoldDB" id="A0ABD2N3W3"/>
<organism evidence="1 2">
    <name type="scientific">Cryptolaemus montrouzieri</name>
    <dbReference type="NCBI Taxonomy" id="559131"/>
    <lineage>
        <taxon>Eukaryota</taxon>
        <taxon>Metazoa</taxon>
        <taxon>Ecdysozoa</taxon>
        <taxon>Arthropoda</taxon>
        <taxon>Hexapoda</taxon>
        <taxon>Insecta</taxon>
        <taxon>Pterygota</taxon>
        <taxon>Neoptera</taxon>
        <taxon>Endopterygota</taxon>
        <taxon>Coleoptera</taxon>
        <taxon>Polyphaga</taxon>
        <taxon>Cucujiformia</taxon>
        <taxon>Coccinelloidea</taxon>
        <taxon>Coccinellidae</taxon>
        <taxon>Scymninae</taxon>
        <taxon>Scymnini</taxon>
        <taxon>Cryptolaemus</taxon>
    </lineage>
</organism>
<evidence type="ECO:0000313" key="1">
    <source>
        <dbReference type="EMBL" id="KAL3273378.1"/>
    </source>
</evidence>
<gene>
    <name evidence="1" type="ORF">HHI36_014826</name>
</gene>
<comment type="caution">
    <text evidence="1">The sequence shown here is derived from an EMBL/GenBank/DDBJ whole genome shotgun (WGS) entry which is preliminary data.</text>
</comment>
<evidence type="ECO:0000313" key="2">
    <source>
        <dbReference type="Proteomes" id="UP001516400"/>
    </source>
</evidence>